<name>A0ABT2K5T9_9RHOB</name>
<comment type="caution">
    <text evidence="1">The sequence shown here is derived from an EMBL/GenBank/DDBJ whole genome shotgun (WGS) entry which is preliminary data.</text>
</comment>
<gene>
    <name evidence="1" type="ORF">MU516_03110</name>
</gene>
<dbReference type="Proteomes" id="UP001320702">
    <property type="component" value="Unassembled WGS sequence"/>
</dbReference>
<sequence length="160" mass="17458">MPAIAHDKFYTPGPMARKYVGDLWRVHGMRPDDLFIKPSAGAGAFCPHLPAERLIAIDIMPEGPGIAIGAFLGFTAPDHPGRRVVIGDPPFGRNGPLARAFLRHAMSFADIVAFILPASSAKPSMRRGIDRSFHLVHWTSLAGHPSKPAMAIMRRTRCSR</sequence>
<dbReference type="EMBL" id="JANAVZ010000002">
    <property type="protein sequence ID" value="MCT4331856.1"/>
    <property type="molecule type" value="Genomic_DNA"/>
</dbReference>
<dbReference type="SUPFAM" id="SSF53335">
    <property type="entry name" value="S-adenosyl-L-methionine-dependent methyltransferases"/>
    <property type="match status" value="1"/>
</dbReference>
<proteinExistence type="predicted"/>
<evidence type="ECO:0000313" key="2">
    <source>
        <dbReference type="Proteomes" id="UP001320702"/>
    </source>
</evidence>
<organism evidence="1 2">
    <name type="scientific">Paracoccus maritimus</name>
    <dbReference type="NCBI Taxonomy" id="2933292"/>
    <lineage>
        <taxon>Bacteria</taxon>
        <taxon>Pseudomonadati</taxon>
        <taxon>Pseudomonadota</taxon>
        <taxon>Alphaproteobacteria</taxon>
        <taxon>Rhodobacterales</taxon>
        <taxon>Paracoccaceae</taxon>
        <taxon>Paracoccus</taxon>
    </lineage>
</organism>
<dbReference type="InterPro" id="IPR029063">
    <property type="entry name" value="SAM-dependent_MTases_sf"/>
</dbReference>
<reference evidence="1 2" key="1">
    <citation type="submission" date="2022-04" db="EMBL/GenBank/DDBJ databases">
        <title>Paracoccus sp. YLB-12 draft genome sequence.</title>
        <authorList>
            <person name="Yu L."/>
        </authorList>
    </citation>
    <scope>NUCLEOTIDE SEQUENCE [LARGE SCALE GENOMIC DNA]</scope>
    <source>
        <strain evidence="1 2">YLB-12</strain>
    </source>
</reference>
<dbReference type="RefSeq" id="WP_260275748.1">
    <property type="nucleotide sequence ID" value="NZ_JANAVZ010000002.1"/>
</dbReference>
<evidence type="ECO:0000313" key="1">
    <source>
        <dbReference type="EMBL" id="MCT4331856.1"/>
    </source>
</evidence>
<protein>
    <submittedName>
        <fullName evidence="1">Uncharacterized protein</fullName>
    </submittedName>
</protein>
<accession>A0ABT2K5T9</accession>
<keyword evidence="2" id="KW-1185">Reference proteome</keyword>